<sequence length="546" mass="62453">MSQEDNPFVGPPAKSLKIGKPGKSNKNRKLILHIPSVVTKTTKINGVRMDNLGFYETEKYRESLKERRIVLSSEDTHNGIESRQRQILQQQQLHQIQSRSQSQIHSGSQPILSNLSESKEDENENETADYSTNTVEDTSEVENDELKLISERSFGNIKPIPEIQVDIKQKQDIELQEVEKGNKLVQQEDLELVQQEGMEQERNFINAVSEEQTNYSDASTSHANIYEEEGEEDEEEENEEESKEVNENENEDDDEEVEEDQPDAEEQVHNHDKIVAKEKSQIIPNEEKMTVKRNEISHKSTTLSKPVSTLGENLINDKKDKIRNNELSARRTALDRVLELKKLSQEKLKLNQDRIKINKSSHNLKTGLDKSEKLFKNEKLPTDSNSANHLNTNEINAEYRRTATTTTTTNANETNITTDPDDDNSLSYEIKLEMETLIDCFPGLSSRYKLLDKIGEGTFSTVYKAQDLQSISDKNSGHTNWNSPPVKKRQKISSSNSSPNFDDINQRRKESTNNKIPIVALKRIYVTSSPQRIYNELQLLHSLVGF</sequence>
<dbReference type="GO" id="GO:0004672">
    <property type="term" value="F:protein kinase activity"/>
    <property type="evidence" value="ECO:0007669"/>
    <property type="project" value="InterPro"/>
</dbReference>
<dbReference type="InterPro" id="IPR011009">
    <property type="entry name" value="Kinase-like_dom_sf"/>
</dbReference>
<evidence type="ECO:0000256" key="1">
    <source>
        <dbReference type="SAM" id="MobiDB-lite"/>
    </source>
</evidence>
<evidence type="ECO:0000259" key="2">
    <source>
        <dbReference type="PROSITE" id="PS50011"/>
    </source>
</evidence>
<reference evidence="3" key="1">
    <citation type="submission" date="2023-04" db="EMBL/GenBank/DDBJ databases">
        <title>Candida boidinii NBRC 10035.</title>
        <authorList>
            <person name="Ichikawa N."/>
            <person name="Sato H."/>
            <person name="Tonouchi N."/>
        </authorList>
    </citation>
    <scope>NUCLEOTIDE SEQUENCE</scope>
    <source>
        <strain evidence="3">NBRC 10035</strain>
    </source>
</reference>
<feature type="compositionally biased region" description="Acidic residues" evidence="1">
    <location>
        <begin position="226"/>
        <end position="265"/>
    </location>
</feature>
<feature type="compositionally biased region" description="Basic and acidic residues" evidence="1">
    <location>
        <begin position="266"/>
        <end position="281"/>
    </location>
</feature>
<feature type="compositionally biased region" description="Polar residues" evidence="1">
    <location>
        <begin position="473"/>
        <end position="483"/>
    </location>
</feature>
<organism evidence="3 4">
    <name type="scientific">Candida boidinii</name>
    <name type="common">Yeast</name>
    <dbReference type="NCBI Taxonomy" id="5477"/>
    <lineage>
        <taxon>Eukaryota</taxon>
        <taxon>Fungi</taxon>
        <taxon>Dikarya</taxon>
        <taxon>Ascomycota</taxon>
        <taxon>Saccharomycotina</taxon>
        <taxon>Pichiomycetes</taxon>
        <taxon>Pichiales</taxon>
        <taxon>Pichiaceae</taxon>
        <taxon>Ogataea</taxon>
        <taxon>Ogataea/Candida clade</taxon>
    </lineage>
</organism>
<feature type="region of interest" description="Disordered" evidence="1">
    <location>
        <begin position="226"/>
        <end position="281"/>
    </location>
</feature>
<feature type="region of interest" description="Disordered" evidence="1">
    <location>
        <begin position="88"/>
        <end position="140"/>
    </location>
</feature>
<dbReference type="EMBL" id="BSXN01001545">
    <property type="protein sequence ID" value="GME73518.1"/>
    <property type="molecule type" value="Genomic_DNA"/>
</dbReference>
<dbReference type="AlphaFoldDB" id="A0A9W6WIH4"/>
<dbReference type="PROSITE" id="PS50011">
    <property type="entry name" value="PROTEIN_KINASE_DOM"/>
    <property type="match status" value="1"/>
</dbReference>
<dbReference type="SUPFAM" id="SSF56112">
    <property type="entry name" value="Protein kinase-like (PK-like)"/>
    <property type="match status" value="1"/>
</dbReference>
<accession>A0A9W6WIH4</accession>
<dbReference type="Gene3D" id="3.30.200.20">
    <property type="entry name" value="Phosphorylase Kinase, domain 1"/>
    <property type="match status" value="1"/>
</dbReference>
<keyword evidence="4" id="KW-1185">Reference proteome</keyword>
<feature type="region of interest" description="Disordered" evidence="1">
    <location>
        <begin position="1"/>
        <end position="27"/>
    </location>
</feature>
<dbReference type="GO" id="GO:0005524">
    <property type="term" value="F:ATP binding"/>
    <property type="evidence" value="ECO:0007669"/>
    <property type="project" value="InterPro"/>
</dbReference>
<dbReference type="Proteomes" id="UP001165120">
    <property type="component" value="Unassembled WGS sequence"/>
</dbReference>
<evidence type="ECO:0000313" key="4">
    <source>
        <dbReference type="Proteomes" id="UP001165120"/>
    </source>
</evidence>
<feature type="region of interest" description="Disordered" evidence="1">
    <location>
        <begin position="473"/>
        <end position="509"/>
    </location>
</feature>
<protein>
    <submittedName>
        <fullName evidence="3">Unnamed protein product</fullName>
    </submittedName>
</protein>
<gene>
    <name evidence="3" type="ORF">Cboi02_000407200</name>
</gene>
<evidence type="ECO:0000313" key="3">
    <source>
        <dbReference type="EMBL" id="GME73518.1"/>
    </source>
</evidence>
<feature type="compositionally biased region" description="Low complexity" evidence="1">
    <location>
        <begin position="88"/>
        <end position="109"/>
    </location>
</feature>
<feature type="domain" description="Protein kinase" evidence="2">
    <location>
        <begin position="448"/>
        <end position="546"/>
    </location>
</feature>
<name>A0A9W6WIH4_CANBO</name>
<dbReference type="InterPro" id="IPR000719">
    <property type="entry name" value="Prot_kinase_dom"/>
</dbReference>
<comment type="caution">
    <text evidence="3">The sequence shown here is derived from an EMBL/GenBank/DDBJ whole genome shotgun (WGS) entry which is preliminary data.</text>
</comment>
<proteinExistence type="predicted"/>